<evidence type="ECO:0000313" key="3">
    <source>
        <dbReference type="Proteomes" id="UP000092021"/>
    </source>
</evidence>
<feature type="region of interest" description="Disordered" evidence="1">
    <location>
        <begin position="1"/>
        <end position="35"/>
    </location>
</feature>
<reference evidence="2 3" key="1">
    <citation type="submission" date="2016-04" db="EMBL/GenBank/DDBJ databases">
        <title>Identification of putative biosynthetic pathways for the production of bioactive secondary metabolites by the marine actinomycete Kocuria kristinae RUTW2-3.</title>
        <authorList>
            <person name="Waterworth S.C."/>
            <person name="Walmsley T.A."/>
            <person name="Matongo T."/>
            <person name="Davies-Coleman M.T."/>
            <person name="Dorrington R.A."/>
        </authorList>
    </citation>
    <scope>NUCLEOTIDE SEQUENCE [LARGE SCALE GENOMIC DNA]</scope>
    <source>
        <strain evidence="2 3">RUTW4-5</strain>
    </source>
</reference>
<dbReference type="EMBL" id="LWGZ01000612">
    <property type="protein sequence ID" value="OAX59599.1"/>
    <property type="molecule type" value="Genomic_DNA"/>
</dbReference>
<evidence type="ECO:0000256" key="1">
    <source>
        <dbReference type="SAM" id="MobiDB-lite"/>
    </source>
</evidence>
<sequence length="70" mass="7180">MVSASRRATAGVIGAPPPHGDDRADAVGIREDLADRGGLQAPEVGLVVVGEDLRDRALGGDVRASESMSR</sequence>
<name>A0A657IUF4_9MICC</name>
<organism evidence="2 3">
    <name type="scientific">Rothia kristinae</name>
    <dbReference type="NCBI Taxonomy" id="37923"/>
    <lineage>
        <taxon>Bacteria</taxon>
        <taxon>Bacillati</taxon>
        <taxon>Actinomycetota</taxon>
        <taxon>Actinomycetes</taxon>
        <taxon>Micrococcales</taxon>
        <taxon>Micrococcaceae</taxon>
        <taxon>Rothia</taxon>
    </lineage>
</organism>
<dbReference type="Proteomes" id="UP000092021">
    <property type="component" value="Unassembled WGS sequence"/>
</dbReference>
<accession>A0A657IUF4</accession>
<proteinExistence type="predicted"/>
<gene>
    <name evidence="2" type="ORF">A5N15_07015</name>
</gene>
<feature type="compositionally biased region" description="Basic and acidic residues" evidence="1">
    <location>
        <begin position="19"/>
        <end position="35"/>
    </location>
</feature>
<comment type="caution">
    <text evidence="2">The sequence shown here is derived from an EMBL/GenBank/DDBJ whole genome shotgun (WGS) entry which is preliminary data.</text>
</comment>
<protein>
    <submittedName>
        <fullName evidence="2">Uncharacterized protein</fullName>
    </submittedName>
</protein>
<evidence type="ECO:0000313" key="2">
    <source>
        <dbReference type="EMBL" id="OAX59599.1"/>
    </source>
</evidence>
<dbReference type="AlphaFoldDB" id="A0A657IUF4"/>